<evidence type="ECO:0000313" key="4">
    <source>
        <dbReference type="EMBL" id="SIS70278.1"/>
    </source>
</evidence>
<dbReference type="AlphaFoldDB" id="A0A1N7L8W0"/>
<evidence type="ECO:0000259" key="3">
    <source>
        <dbReference type="Pfam" id="PF13505"/>
    </source>
</evidence>
<proteinExistence type="predicted"/>
<reference evidence="5" key="1">
    <citation type="submission" date="2017-01" db="EMBL/GenBank/DDBJ databases">
        <authorList>
            <person name="Varghese N."/>
            <person name="Submissions S."/>
        </authorList>
    </citation>
    <scope>NUCLEOTIDE SEQUENCE [LARGE SCALE GENOMIC DNA]</scope>
    <source>
        <strain evidence="5">DSM 46698</strain>
    </source>
</reference>
<dbReference type="Proteomes" id="UP000186026">
    <property type="component" value="Unassembled WGS sequence"/>
</dbReference>
<keyword evidence="1 2" id="KW-0732">Signal</keyword>
<keyword evidence="5" id="KW-1185">Reference proteome</keyword>
<dbReference type="InterPro" id="IPR011250">
    <property type="entry name" value="OMP/PagP_B-barrel"/>
</dbReference>
<evidence type="ECO:0000256" key="1">
    <source>
        <dbReference type="ARBA" id="ARBA00022729"/>
    </source>
</evidence>
<feature type="signal peptide" evidence="2">
    <location>
        <begin position="1"/>
        <end position="23"/>
    </location>
</feature>
<organism evidence="4 5">
    <name type="scientific">Belliella pelovolcani</name>
    <dbReference type="NCBI Taxonomy" id="529505"/>
    <lineage>
        <taxon>Bacteria</taxon>
        <taxon>Pseudomonadati</taxon>
        <taxon>Bacteroidota</taxon>
        <taxon>Cytophagia</taxon>
        <taxon>Cytophagales</taxon>
        <taxon>Cyclobacteriaceae</taxon>
        <taxon>Belliella</taxon>
    </lineage>
</organism>
<dbReference type="EMBL" id="FTOP01000003">
    <property type="protein sequence ID" value="SIS70278.1"/>
    <property type="molecule type" value="Genomic_DNA"/>
</dbReference>
<evidence type="ECO:0000313" key="5">
    <source>
        <dbReference type="Proteomes" id="UP000186026"/>
    </source>
</evidence>
<dbReference type="STRING" id="529505.SAMN05421761_103135"/>
<dbReference type="SUPFAM" id="SSF56925">
    <property type="entry name" value="OMPA-like"/>
    <property type="match status" value="1"/>
</dbReference>
<dbReference type="OrthoDB" id="1001536at2"/>
<name>A0A1N7L8W0_9BACT</name>
<gene>
    <name evidence="4" type="ORF">SAMN05421761_103135</name>
</gene>
<dbReference type="InterPro" id="IPR027385">
    <property type="entry name" value="Beta-barrel_OMP"/>
</dbReference>
<protein>
    <submittedName>
        <fullName evidence="4">Outer membrane protein beta-barrel domain-containing protein</fullName>
    </submittedName>
</protein>
<dbReference type="RefSeq" id="WP_076499018.1">
    <property type="nucleotide sequence ID" value="NZ_FTOP01000003.1"/>
</dbReference>
<feature type="chain" id="PRO_5009943269" evidence="2">
    <location>
        <begin position="24"/>
        <end position="192"/>
    </location>
</feature>
<evidence type="ECO:0000256" key="2">
    <source>
        <dbReference type="SAM" id="SignalP"/>
    </source>
</evidence>
<dbReference type="Pfam" id="PF13505">
    <property type="entry name" value="OMP_b-brl"/>
    <property type="match status" value="1"/>
</dbReference>
<accession>A0A1N7L8W0</accession>
<sequence>MKKLIQITLVLLGVLCFSTEINAQSKTGWGIKGGLNYNSNGKYFRDAELVLSDPLNNWGYNVGLFGKIEVGPLFVRPELAYTQLNSEINSTQLRTERLDMPLLVGLNVLGPVVSFFGGPALHYTIQDDLKSLEYDKYNMGYQFGIGLNFNNLGLDIRYERELNDQKINIDNVFTGQGDFKYQQITLNMSIKF</sequence>
<feature type="domain" description="Outer membrane protein beta-barrel" evidence="3">
    <location>
        <begin position="10"/>
        <end position="192"/>
    </location>
</feature>